<dbReference type="Pfam" id="PF10517">
    <property type="entry name" value="DM13"/>
    <property type="match status" value="1"/>
</dbReference>
<feature type="region of interest" description="Disordered" evidence="1">
    <location>
        <begin position="1"/>
        <end position="24"/>
    </location>
</feature>
<evidence type="ECO:0000256" key="1">
    <source>
        <dbReference type="SAM" id="MobiDB-lite"/>
    </source>
</evidence>
<feature type="domain" description="DM13" evidence="2">
    <location>
        <begin position="24"/>
        <end position="134"/>
    </location>
</feature>
<gene>
    <name evidence="3" type="ORF">ACFQGB_15790</name>
</gene>
<dbReference type="Proteomes" id="UP001596395">
    <property type="component" value="Unassembled WGS sequence"/>
</dbReference>
<evidence type="ECO:0000259" key="2">
    <source>
        <dbReference type="PROSITE" id="PS51549"/>
    </source>
</evidence>
<dbReference type="PROSITE" id="PS51549">
    <property type="entry name" value="DM13"/>
    <property type="match status" value="1"/>
</dbReference>
<name>A0ABD5VFN4_9EURY</name>
<dbReference type="InterPro" id="IPR019545">
    <property type="entry name" value="DM13_domain"/>
</dbReference>
<dbReference type="AlphaFoldDB" id="A0ABD5VFN4"/>
<sequence length="136" mass="14610">MDERHDHDWRRRQRGGGATVLKRGEFAGKDGHECSGTVELAEDAEGRFLQFRDFQMTQGPDVYCYLTPDADPDTKAQIAAGRRVRIDGGADGGELTKTGTFAQSLPAGVDGDDANGVAAWCDDFSVPFGAATLESV</sequence>
<reference evidence="3 4" key="1">
    <citation type="journal article" date="2019" name="Int. J. Syst. Evol. Microbiol.">
        <title>The Global Catalogue of Microorganisms (GCM) 10K type strain sequencing project: providing services to taxonomists for standard genome sequencing and annotation.</title>
        <authorList>
            <consortium name="The Broad Institute Genomics Platform"/>
            <consortium name="The Broad Institute Genome Sequencing Center for Infectious Disease"/>
            <person name="Wu L."/>
            <person name="Ma J."/>
        </authorList>
    </citation>
    <scope>NUCLEOTIDE SEQUENCE [LARGE SCALE GENOMIC DNA]</scope>
    <source>
        <strain evidence="3 4">GX26</strain>
    </source>
</reference>
<evidence type="ECO:0000313" key="4">
    <source>
        <dbReference type="Proteomes" id="UP001596395"/>
    </source>
</evidence>
<keyword evidence="4" id="KW-1185">Reference proteome</keyword>
<accession>A0ABD5VFN4</accession>
<evidence type="ECO:0000313" key="3">
    <source>
        <dbReference type="EMBL" id="MFC6954325.1"/>
    </source>
</evidence>
<dbReference type="RefSeq" id="WP_336351661.1">
    <property type="nucleotide sequence ID" value="NZ_JAZAQL010000003.1"/>
</dbReference>
<organism evidence="3 4">
    <name type="scientific">Halorubellus litoreus</name>
    <dbReference type="NCBI Taxonomy" id="755308"/>
    <lineage>
        <taxon>Archaea</taxon>
        <taxon>Methanobacteriati</taxon>
        <taxon>Methanobacteriota</taxon>
        <taxon>Stenosarchaea group</taxon>
        <taxon>Halobacteria</taxon>
        <taxon>Halobacteriales</taxon>
        <taxon>Halorubellaceae</taxon>
        <taxon>Halorubellus</taxon>
    </lineage>
</organism>
<comment type="caution">
    <text evidence="3">The sequence shown here is derived from an EMBL/GenBank/DDBJ whole genome shotgun (WGS) entry which is preliminary data.</text>
</comment>
<proteinExistence type="predicted"/>
<protein>
    <submittedName>
        <fullName evidence="3">DM13 domain-containing protein</fullName>
    </submittedName>
</protein>
<dbReference type="EMBL" id="JBHSXN010000003">
    <property type="protein sequence ID" value="MFC6954325.1"/>
    <property type="molecule type" value="Genomic_DNA"/>
</dbReference>